<sequence>MLWSFGSCFCRYTIRKHAYFIRLVKLLLSMRHTVYHQEEGSISRIQDFRWLILTIGQFRGTVLLHGVRYHQLQKRVSQSHGSIVSAFRNNTQETFQKFKCDILNTYGYPMESPRILEYGMLRYEQ</sequence>
<evidence type="ECO:0000313" key="1">
    <source>
        <dbReference type="EMBL" id="JAD28051.1"/>
    </source>
</evidence>
<protein>
    <submittedName>
        <fullName evidence="1">Uncharacterized protein</fullName>
    </submittedName>
</protein>
<accession>A0A0A8YPA9</accession>
<dbReference type="EMBL" id="GBRH01269844">
    <property type="protein sequence ID" value="JAD28051.1"/>
    <property type="molecule type" value="Transcribed_RNA"/>
</dbReference>
<proteinExistence type="predicted"/>
<name>A0A0A8YPA9_ARUDO</name>
<reference evidence="1" key="1">
    <citation type="submission" date="2014-09" db="EMBL/GenBank/DDBJ databases">
        <authorList>
            <person name="Magalhaes I.L.F."/>
            <person name="Oliveira U."/>
            <person name="Santos F.R."/>
            <person name="Vidigal T.H.D.A."/>
            <person name="Brescovit A.D."/>
            <person name="Santos A.J."/>
        </authorList>
    </citation>
    <scope>NUCLEOTIDE SEQUENCE</scope>
    <source>
        <tissue evidence="1">Shoot tissue taken approximately 20 cm above the soil surface</tissue>
    </source>
</reference>
<organism evidence="1">
    <name type="scientific">Arundo donax</name>
    <name type="common">Giant reed</name>
    <name type="synonym">Donax arundinaceus</name>
    <dbReference type="NCBI Taxonomy" id="35708"/>
    <lineage>
        <taxon>Eukaryota</taxon>
        <taxon>Viridiplantae</taxon>
        <taxon>Streptophyta</taxon>
        <taxon>Embryophyta</taxon>
        <taxon>Tracheophyta</taxon>
        <taxon>Spermatophyta</taxon>
        <taxon>Magnoliopsida</taxon>
        <taxon>Liliopsida</taxon>
        <taxon>Poales</taxon>
        <taxon>Poaceae</taxon>
        <taxon>PACMAD clade</taxon>
        <taxon>Arundinoideae</taxon>
        <taxon>Arundineae</taxon>
        <taxon>Arundo</taxon>
    </lineage>
</organism>
<dbReference type="AlphaFoldDB" id="A0A0A8YPA9"/>
<reference evidence="1" key="2">
    <citation type="journal article" date="2015" name="Data Brief">
        <title>Shoot transcriptome of the giant reed, Arundo donax.</title>
        <authorList>
            <person name="Barrero R.A."/>
            <person name="Guerrero F.D."/>
            <person name="Moolhuijzen P."/>
            <person name="Goolsby J.A."/>
            <person name="Tidwell J."/>
            <person name="Bellgard S.E."/>
            <person name="Bellgard M.I."/>
        </authorList>
    </citation>
    <scope>NUCLEOTIDE SEQUENCE</scope>
    <source>
        <tissue evidence="1">Shoot tissue taken approximately 20 cm above the soil surface</tissue>
    </source>
</reference>